<keyword evidence="2" id="KW-1185">Reference proteome</keyword>
<dbReference type="EMBL" id="JABFDB010000014">
    <property type="protein sequence ID" value="NYZ21923.1"/>
    <property type="molecule type" value="Genomic_DNA"/>
</dbReference>
<protein>
    <submittedName>
        <fullName evidence="1">DUF4276 family protein</fullName>
    </submittedName>
</protein>
<evidence type="ECO:0000313" key="1">
    <source>
        <dbReference type="EMBL" id="NYZ21923.1"/>
    </source>
</evidence>
<accession>A0ABX2TFI5</accession>
<dbReference type="RefSeq" id="WP_180283696.1">
    <property type="nucleotide sequence ID" value="NZ_JABFDB010000014.1"/>
</dbReference>
<comment type="caution">
    <text evidence="1">The sequence shown here is derived from an EMBL/GenBank/DDBJ whole genome shotgun (WGS) entry which is preliminary data.</text>
</comment>
<proteinExistence type="predicted"/>
<sequence>MTIRLVLSVEGATERAFVQSVLAPHLQAHGLYTTPVSLDGNVSLDRLRHELPRLAPAFDAISTMYDFHGFKRRGDRSPSQLEDAIRSICPTIIPYIQVHDFEALLFSHPDITAAALRDSGRAQELHAIRSRYASPEEIDSRPECFPKARLHRLFPRYDPVLHGPSIAERITLATLRAECPRFHAWVARLESLGAVERREPSP</sequence>
<dbReference type="Pfam" id="PF14103">
    <property type="entry name" value="DUF4276"/>
    <property type="match status" value="1"/>
</dbReference>
<gene>
    <name evidence="1" type="ORF">HND93_19590</name>
</gene>
<evidence type="ECO:0000313" key="2">
    <source>
        <dbReference type="Proteomes" id="UP000584642"/>
    </source>
</evidence>
<organism evidence="1 2">
    <name type="scientific">Azospirillum oleiclasticum</name>
    <dbReference type="NCBI Taxonomy" id="2735135"/>
    <lineage>
        <taxon>Bacteria</taxon>
        <taxon>Pseudomonadati</taxon>
        <taxon>Pseudomonadota</taxon>
        <taxon>Alphaproteobacteria</taxon>
        <taxon>Rhodospirillales</taxon>
        <taxon>Azospirillaceae</taxon>
        <taxon>Azospirillum</taxon>
    </lineage>
</organism>
<name>A0ABX2TFI5_9PROT</name>
<dbReference type="InterPro" id="IPR025455">
    <property type="entry name" value="DUF4276"/>
</dbReference>
<reference evidence="1 2" key="1">
    <citation type="submission" date="2020-05" db="EMBL/GenBank/DDBJ databases">
        <title>Azospirillum oleiclasticum sp. nov, a nitrogen-fixing and heavy crude oil-emulsifying bacterium isolated from the crude oil of Yumen Oilfield.</title>
        <authorList>
            <person name="Wu D."/>
            <person name="Cai M."/>
            <person name="Zhang X."/>
        </authorList>
    </citation>
    <scope>NUCLEOTIDE SEQUENCE [LARGE SCALE GENOMIC DNA]</scope>
    <source>
        <strain evidence="1 2">ROY-1-1-2</strain>
    </source>
</reference>
<dbReference type="Proteomes" id="UP000584642">
    <property type="component" value="Unassembled WGS sequence"/>
</dbReference>